<dbReference type="EMBL" id="JACYHB010000003">
    <property type="protein sequence ID" value="MBD8078518.1"/>
    <property type="molecule type" value="Genomic_DNA"/>
</dbReference>
<proteinExistence type="inferred from homology"/>
<protein>
    <submittedName>
        <fullName evidence="3">Universal stress protein</fullName>
    </submittedName>
</protein>
<dbReference type="InterPro" id="IPR014729">
    <property type="entry name" value="Rossmann-like_a/b/a_fold"/>
</dbReference>
<dbReference type="InterPro" id="IPR006016">
    <property type="entry name" value="UspA"/>
</dbReference>
<feature type="domain" description="UspA" evidence="2">
    <location>
        <begin position="162"/>
        <end position="302"/>
    </location>
</feature>
<keyword evidence="4" id="KW-1185">Reference proteome</keyword>
<comment type="caution">
    <text evidence="3">The sequence shown here is derived from an EMBL/GenBank/DDBJ whole genome shotgun (WGS) entry which is preliminary data.</text>
</comment>
<gene>
    <name evidence="3" type="ORF">IF651_05525</name>
</gene>
<evidence type="ECO:0000313" key="3">
    <source>
        <dbReference type="EMBL" id="MBD8078518.1"/>
    </source>
</evidence>
<dbReference type="PANTHER" id="PTHR46268:SF6">
    <property type="entry name" value="UNIVERSAL STRESS PROTEIN UP12"/>
    <property type="match status" value="1"/>
</dbReference>
<dbReference type="SUPFAM" id="SSF52402">
    <property type="entry name" value="Adenine nucleotide alpha hydrolases-like"/>
    <property type="match status" value="2"/>
</dbReference>
<dbReference type="Proteomes" id="UP000610846">
    <property type="component" value="Unassembled WGS sequence"/>
</dbReference>
<feature type="domain" description="UspA" evidence="2">
    <location>
        <begin position="9"/>
        <end position="145"/>
    </location>
</feature>
<evidence type="ECO:0000259" key="2">
    <source>
        <dbReference type="Pfam" id="PF00582"/>
    </source>
</evidence>
<dbReference type="PANTHER" id="PTHR46268">
    <property type="entry name" value="STRESS RESPONSE PROTEIN NHAX"/>
    <property type="match status" value="1"/>
</dbReference>
<dbReference type="Pfam" id="PF00582">
    <property type="entry name" value="Usp"/>
    <property type="match status" value="2"/>
</dbReference>
<sequence length="306" mass="31320">MGDDGRPVVLVGVDGSTTSGRALDWSVHEAARRGAILRIVHVVYVPVVSSPFLGSAYYPNDDEVTQHGGPILDAAADRAARLDPTVTVRTSLRSGPPAEILLDAAKSADLVVVGTRGLGSVGATFFGSVSSRLAACSPAPVVVVPPDLRSSARGGAGGAGRRDVVVGVDGSVHADVALRLALDEAASTGEKVVAVCAWRLGAGSMWGEDTPYFLQAEREGRAAAARTVETALARVRTGADDGVPVETLVLDREPSLALREAGRDAALVVVGSRGRGDVRSLLLGSVSRSVLHHATGPVAVVHAPEG</sequence>
<evidence type="ECO:0000313" key="4">
    <source>
        <dbReference type="Proteomes" id="UP000610846"/>
    </source>
</evidence>
<dbReference type="PRINTS" id="PR01438">
    <property type="entry name" value="UNVRSLSTRESS"/>
</dbReference>
<dbReference type="AlphaFoldDB" id="A0A927IZF5"/>
<name>A0A927IZF5_9MICO</name>
<comment type="similarity">
    <text evidence="1">Belongs to the universal stress protein A family.</text>
</comment>
<dbReference type="Gene3D" id="3.40.50.620">
    <property type="entry name" value="HUPs"/>
    <property type="match status" value="2"/>
</dbReference>
<reference evidence="3" key="1">
    <citation type="journal article" date="2018" name="Curr. Microbiol.">
        <title>Cellulosimicrobium arenosum sp. nov., Isolated from Marine Sediment Sand.</title>
        <authorList>
            <person name="Oh M."/>
            <person name="Kim J.H."/>
            <person name="Yoon J.H."/>
            <person name="Schumann P."/>
            <person name="Kim W."/>
        </authorList>
    </citation>
    <scope>NUCLEOTIDE SEQUENCE</scope>
    <source>
        <strain evidence="3">KCTC 49039</strain>
    </source>
</reference>
<organism evidence="3 4">
    <name type="scientific">Cellulosimicrobium arenosum</name>
    <dbReference type="NCBI Taxonomy" id="2708133"/>
    <lineage>
        <taxon>Bacteria</taxon>
        <taxon>Bacillati</taxon>
        <taxon>Actinomycetota</taxon>
        <taxon>Actinomycetes</taxon>
        <taxon>Micrococcales</taxon>
        <taxon>Promicromonosporaceae</taxon>
        <taxon>Cellulosimicrobium</taxon>
    </lineage>
</organism>
<accession>A0A927IZF5</accession>
<reference evidence="3" key="2">
    <citation type="submission" date="2020-09" db="EMBL/GenBank/DDBJ databases">
        <authorList>
            <person name="Yu Y."/>
        </authorList>
    </citation>
    <scope>NUCLEOTIDE SEQUENCE</scope>
    <source>
        <strain evidence="3">KCTC 49039</strain>
    </source>
</reference>
<dbReference type="InterPro" id="IPR006015">
    <property type="entry name" value="Universal_stress_UspA"/>
</dbReference>
<evidence type="ECO:0000256" key="1">
    <source>
        <dbReference type="ARBA" id="ARBA00008791"/>
    </source>
</evidence>